<name>A0A1Y5RVP5_9PROT</name>
<reference evidence="9 10" key="1">
    <citation type="submission" date="2017-03" db="EMBL/GenBank/DDBJ databases">
        <authorList>
            <person name="Afonso C.L."/>
            <person name="Miller P.J."/>
            <person name="Scott M.A."/>
            <person name="Spackman E."/>
            <person name="Goraichik I."/>
            <person name="Dimitrov K.M."/>
            <person name="Suarez D.L."/>
            <person name="Swayne D.E."/>
        </authorList>
    </citation>
    <scope>NUCLEOTIDE SEQUENCE [LARGE SCALE GENOMIC DNA]</scope>
    <source>
        <strain evidence="9 10">CECT 7691</strain>
    </source>
</reference>
<feature type="domain" description="Pseudouridine synthase I TruA alpha/beta" evidence="8">
    <location>
        <begin position="8"/>
        <end position="104"/>
    </location>
</feature>
<evidence type="ECO:0000256" key="6">
    <source>
        <dbReference type="PIRSR" id="PIRSR001430-2"/>
    </source>
</evidence>
<comment type="function">
    <text evidence="4">Formation of pseudouridine at positions 38, 39 and 40 in the anticodon stem and loop of transfer RNAs.</text>
</comment>
<evidence type="ECO:0000256" key="7">
    <source>
        <dbReference type="RuleBase" id="RU003792"/>
    </source>
</evidence>
<dbReference type="PANTHER" id="PTHR11142:SF0">
    <property type="entry name" value="TRNA PSEUDOURIDINE SYNTHASE-LIKE 1"/>
    <property type="match status" value="1"/>
</dbReference>
<dbReference type="GO" id="GO:0003723">
    <property type="term" value="F:RNA binding"/>
    <property type="evidence" value="ECO:0007669"/>
    <property type="project" value="InterPro"/>
</dbReference>
<feature type="binding site" evidence="4 6">
    <location>
        <position position="111"/>
    </location>
    <ligand>
        <name>substrate</name>
    </ligand>
</feature>
<dbReference type="InterPro" id="IPR020094">
    <property type="entry name" value="TruA/RsuA/RluB/E/F_N"/>
</dbReference>
<evidence type="ECO:0000256" key="4">
    <source>
        <dbReference type="HAMAP-Rule" id="MF_00171"/>
    </source>
</evidence>
<sequence>MARYKLTVEYDGGPYVGWQHQENGRSVQQALEEAVRAFCGETVRIVTAGRTDAGVHALGQVVHLDLARDWPAETVMHAINQHLKPEPVAVLASVAVSEDFHARFSALARHYRYRIVNRRAPLALEHDRAWRVSRPLDAAAMHAAAQVLIGRHDFTTFRAAQCQAKSPLRTLDRLAVRREGETVLIEASARSFLHNQVRAMAGTLSLVGEGKWSAGRLAEALAACDRAAAGPNAPPHGLYLVAVDYPPES</sequence>
<dbReference type="NCBIfam" id="TIGR00071">
    <property type="entry name" value="hisT_truA"/>
    <property type="match status" value="1"/>
</dbReference>
<keyword evidence="2 4" id="KW-0819">tRNA processing</keyword>
<dbReference type="InterPro" id="IPR020103">
    <property type="entry name" value="PsdUridine_synth_cat_dom_sf"/>
</dbReference>
<dbReference type="EC" id="5.4.99.12" evidence="4"/>
<dbReference type="Gene3D" id="3.30.70.580">
    <property type="entry name" value="Pseudouridine synthase I, catalytic domain, N-terminal subdomain"/>
    <property type="match status" value="1"/>
</dbReference>
<evidence type="ECO:0000256" key="1">
    <source>
        <dbReference type="ARBA" id="ARBA00009375"/>
    </source>
</evidence>
<dbReference type="FunFam" id="3.30.70.580:FF:000001">
    <property type="entry name" value="tRNA pseudouridine synthase A"/>
    <property type="match status" value="1"/>
</dbReference>
<dbReference type="InterPro" id="IPR001406">
    <property type="entry name" value="PsdUridine_synth_TruA"/>
</dbReference>
<feature type="domain" description="Pseudouridine synthase I TruA alpha/beta" evidence="8">
    <location>
        <begin position="144"/>
        <end position="246"/>
    </location>
</feature>
<comment type="similarity">
    <text evidence="1 4 7">Belongs to the tRNA pseudouridine synthase TruA family.</text>
</comment>
<dbReference type="FunCoup" id="A0A1Y5RVP5">
    <property type="interactions" value="521"/>
</dbReference>
<dbReference type="RefSeq" id="WP_085882030.1">
    <property type="nucleotide sequence ID" value="NZ_FWFR01000001.1"/>
</dbReference>
<organism evidence="9 10">
    <name type="scientific">Oceanibacterium hippocampi</name>
    <dbReference type="NCBI Taxonomy" id="745714"/>
    <lineage>
        <taxon>Bacteria</taxon>
        <taxon>Pseudomonadati</taxon>
        <taxon>Pseudomonadota</taxon>
        <taxon>Alphaproteobacteria</taxon>
        <taxon>Sneathiellales</taxon>
        <taxon>Sneathiellaceae</taxon>
        <taxon>Oceanibacterium</taxon>
    </lineage>
</organism>
<accession>A0A1Y5RVP5</accession>
<dbReference type="OrthoDB" id="9811823at2"/>
<dbReference type="GO" id="GO:0160147">
    <property type="term" value="F:tRNA pseudouridine(38-40) synthase activity"/>
    <property type="evidence" value="ECO:0007669"/>
    <property type="project" value="UniProtKB-EC"/>
</dbReference>
<comment type="caution">
    <text evidence="4">Lacks conserved residue(s) required for the propagation of feature annotation.</text>
</comment>
<keyword evidence="3 4" id="KW-0413">Isomerase</keyword>
<dbReference type="EMBL" id="FWFR01000001">
    <property type="protein sequence ID" value="SLN25283.1"/>
    <property type="molecule type" value="Genomic_DNA"/>
</dbReference>
<evidence type="ECO:0000256" key="3">
    <source>
        <dbReference type="ARBA" id="ARBA00023235"/>
    </source>
</evidence>
<comment type="subunit">
    <text evidence="4">Homodimer.</text>
</comment>
<dbReference type="PIRSF" id="PIRSF001430">
    <property type="entry name" value="tRNA_psdUrid_synth"/>
    <property type="match status" value="1"/>
</dbReference>
<evidence type="ECO:0000256" key="2">
    <source>
        <dbReference type="ARBA" id="ARBA00022694"/>
    </source>
</evidence>
<proteinExistence type="inferred from homology"/>
<keyword evidence="10" id="KW-1185">Reference proteome</keyword>
<evidence type="ECO:0000313" key="10">
    <source>
        <dbReference type="Proteomes" id="UP000193200"/>
    </source>
</evidence>
<dbReference type="Pfam" id="PF01416">
    <property type="entry name" value="PseudoU_synth_1"/>
    <property type="match status" value="2"/>
</dbReference>
<dbReference type="SUPFAM" id="SSF55120">
    <property type="entry name" value="Pseudouridine synthase"/>
    <property type="match status" value="1"/>
</dbReference>
<evidence type="ECO:0000313" key="9">
    <source>
        <dbReference type="EMBL" id="SLN25283.1"/>
    </source>
</evidence>
<dbReference type="CDD" id="cd02570">
    <property type="entry name" value="PseudoU_synth_EcTruA"/>
    <property type="match status" value="1"/>
</dbReference>
<protein>
    <recommendedName>
        <fullName evidence="4">tRNA pseudouridine synthase A</fullName>
        <ecNumber evidence="4">5.4.99.12</ecNumber>
    </recommendedName>
    <alternativeName>
        <fullName evidence="4">tRNA pseudouridine(38-40) synthase</fullName>
    </alternativeName>
    <alternativeName>
        <fullName evidence="4">tRNA pseudouridylate synthase I</fullName>
    </alternativeName>
    <alternativeName>
        <fullName evidence="4">tRNA-uridine isomerase I</fullName>
    </alternativeName>
</protein>
<dbReference type="PANTHER" id="PTHR11142">
    <property type="entry name" value="PSEUDOURIDYLATE SYNTHASE"/>
    <property type="match status" value="1"/>
</dbReference>
<dbReference type="InterPro" id="IPR020097">
    <property type="entry name" value="PsdUridine_synth_TruA_a/b_dom"/>
</dbReference>
<gene>
    <name evidence="4 9" type="primary">truA</name>
    <name evidence="9" type="ORF">OCH7691_00720</name>
</gene>
<dbReference type="AlphaFoldDB" id="A0A1Y5RVP5"/>
<dbReference type="Gene3D" id="3.30.70.660">
    <property type="entry name" value="Pseudouridine synthase I, catalytic domain, C-terminal subdomain"/>
    <property type="match status" value="1"/>
</dbReference>
<dbReference type="GO" id="GO:0031119">
    <property type="term" value="P:tRNA pseudouridine synthesis"/>
    <property type="evidence" value="ECO:0007669"/>
    <property type="project" value="UniProtKB-UniRule"/>
</dbReference>
<feature type="active site" description="Nucleophile" evidence="4 5">
    <location>
        <position position="52"/>
    </location>
</feature>
<evidence type="ECO:0000259" key="8">
    <source>
        <dbReference type="Pfam" id="PF01416"/>
    </source>
</evidence>
<dbReference type="Proteomes" id="UP000193200">
    <property type="component" value="Unassembled WGS sequence"/>
</dbReference>
<dbReference type="InParanoid" id="A0A1Y5RVP5"/>
<dbReference type="InterPro" id="IPR020095">
    <property type="entry name" value="PsdUridine_synth_TruA_C"/>
</dbReference>
<dbReference type="HAMAP" id="MF_00171">
    <property type="entry name" value="TruA"/>
    <property type="match status" value="1"/>
</dbReference>
<comment type="catalytic activity">
    <reaction evidence="4 7">
        <text>uridine(38/39/40) in tRNA = pseudouridine(38/39/40) in tRNA</text>
        <dbReference type="Rhea" id="RHEA:22376"/>
        <dbReference type="Rhea" id="RHEA-COMP:10085"/>
        <dbReference type="Rhea" id="RHEA-COMP:10087"/>
        <dbReference type="ChEBI" id="CHEBI:65314"/>
        <dbReference type="ChEBI" id="CHEBI:65315"/>
        <dbReference type="EC" id="5.4.99.12"/>
    </reaction>
</comment>
<evidence type="ECO:0000256" key="5">
    <source>
        <dbReference type="PIRSR" id="PIRSR001430-1"/>
    </source>
</evidence>